<dbReference type="GO" id="GO:0016491">
    <property type="term" value="F:oxidoreductase activity"/>
    <property type="evidence" value="ECO:0007669"/>
    <property type="project" value="UniProtKB-KW"/>
</dbReference>
<comment type="function">
    <text evidence="3">Putative oxidoreductase.</text>
</comment>
<dbReference type="SUPFAM" id="SSF51735">
    <property type="entry name" value="NAD(P)-binding Rossmann-fold domains"/>
    <property type="match status" value="1"/>
</dbReference>
<dbReference type="PANTHER" id="PTHR44196">
    <property type="entry name" value="DEHYDROGENASE/REDUCTASE SDR FAMILY MEMBER 7B"/>
    <property type="match status" value="1"/>
</dbReference>
<dbReference type="PROSITE" id="PS00061">
    <property type="entry name" value="ADH_SHORT"/>
    <property type="match status" value="1"/>
</dbReference>
<dbReference type="Proteomes" id="UP000316726">
    <property type="component" value="Chromosome 4"/>
</dbReference>
<evidence type="ECO:0000256" key="1">
    <source>
        <dbReference type="ARBA" id="ARBA00006484"/>
    </source>
</evidence>
<keyword evidence="2" id="KW-0560">Oxidoreductase</keyword>
<comment type="similarity">
    <text evidence="1 4">Belongs to the short-chain dehydrogenases/reductases (SDR) family.</text>
</comment>
<dbReference type="GO" id="GO:0016020">
    <property type="term" value="C:membrane"/>
    <property type="evidence" value="ECO:0007669"/>
    <property type="project" value="TreeGrafter"/>
</dbReference>
<keyword evidence="7" id="KW-1185">Reference proteome</keyword>
<dbReference type="OrthoDB" id="1933717at2759"/>
<dbReference type="Gene3D" id="3.40.50.720">
    <property type="entry name" value="NAD(P)-binding Rossmann-like Domain"/>
    <property type="match status" value="1"/>
</dbReference>
<dbReference type="STRING" id="1764295.A0A5B8MIB4"/>
<feature type="domain" description="Ketoreductase" evidence="5">
    <location>
        <begin position="27"/>
        <end position="218"/>
    </location>
</feature>
<accession>A0A5B8MIB4</accession>
<dbReference type="SMART" id="SM00822">
    <property type="entry name" value="PKS_KR"/>
    <property type="match status" value="1"/>
</dbReference>
<dbReference type="PRINTS" id="PR00080">
    <property type="entry name" value="SDRFAMILY"/>
</dbReference>
<sequence length="304" mass="33023">MATAGLLYAGYRYLRSKATDWTYYDGKVVWVTGASSGIGKELCLQLVKRSEVKLVLSSRSEATLNGVKAELVEAGAKDGNIAVVPLDLGELETLVEAVEKVFDCFGHIDLLINNAGISQRSLARMTSFDVYRRLIKIDFEGQVLLTQTYIKKLVESGRSAHITFISSVAGRIPVPFRSGYCAAKAALNSYAATIRIELELEGHPIAVTVVSPGGVKTAVSKNALNKDGKPFGEADAVTAEGMNVAECCSQMICAISNKVDDFIVCSSLERFACTLFTHLPLKLATRVILPKYKRYLSETLARVK</sequence>
<gene>
    <name evidence="6" type="ORF">A3770_04p28960</name>
</gene>
<dbReference type="PANTHER" id="PTHR44196:SF1">
    <property type="entry name" value="DEHYDROGENASE_REDUCTASE SDR FAMILY MEMBER 7B"/>
    <property type="match status" value="1"/>
</dbReference>
<dbReference type="InterPro" id="IPR002347">
    <property type="entry name" value="SDR_fam"/>
</dbReference>
<protein>
    <submittedName>
        <fullName evidence="6">Short chain dehydrogenase</fullName>
    </submittedName>
</protein>
<evidence type="ECO:0000256" key="3">
    <source>
        <dbReference type="ARBA" id="ARBA00037096"/>
    </source>
</evidence>
<evidence type="ECO:0000256" key="2">
    <source>
        <dbReference type="ARBA" id="ARBA00023002"/>
    </source>
</evidence>
<reference evidence="6 7" key="1">
    <citation type="submission" date="2018-07" db="EMBL/GenBank/DDBJ databases">
        <title>The complete nuclear genome of the prasinophyte Chloropicon primus (CCMP1205).</title>
        <authorList>
            <person name="Pombert J.-F."/>
            <person name="Otis C."/>
            <person name="Turmel M."/>
            <person name="Lemieux C."/>
        </authorList>
    </citation>
    <scope>NUCLEOTIDE SEQUENCE [LARGE SCALE GENOMIC DNA]</scope>
    <source>
        <strain evidence="6 7">CCMP1205</strain>
    </source>
</reference>
<dbReference type="Pfam" id="PF00106">
    <property type="entry name" value="adh_short"/>
    <property type="match status" value="1"/>
</dbReference>
<dbReference type="EMBL" id="CP031037">
    <property type="protein sequence ID" value="QDZ20378.1"/>
    <property type="molecule type" value="Genomic_DNA"/>
</dbReference>
<evidence type="ECO:0000313" key="6">
    <source>
        <dbReference type="EMBL" id="QDZ20378.1"/>
    </source>
</evidence>
<evidence type="ECO:0000313" key="7">
    <source>
        <dbReference type="Proteomes" id="UP000316726"/>
    </source>
</evidence>
<dbReference type="InterPro" id="IPR036291">
    <property type="entry name" value="NAD(P)-bd_dom_sf"/>
</dbReference>
<evidence type="ECO:0000259" key="5">
    <source>
        <dbReference type="SMART" id="SM00822"/>
    </source>
</evidence>
<dbReference type="PRINTS" id="PR00081">
    <property type="entry name" value="GDHRDH"/>
</dbReference>
<dbReference type="InterPro" id="IPR020904">
    <property type="entry name" value="Sc_DH/Rdtase_CS"/>
</dbReference>
<evidence type="ECO:0000256" key="4">
    <source>
        <dbReference type="RuleBase" id="RU000363"/>
    </source>
</evidence>
<organism evidence="6 7">
    <name type="scientific">Chloropicon primus</name>
    <dbReference type="NCBI Taxonomy" id="1764295"/>
    <lineage>
        <taxon>Eukaryota</taxon>
        <taxon>Viridiplantae</taxon>
        <taxon>Chlorophyta</taxon>
        <taxon>Chloropicophyceae</taxon>
        <taxon>Chloropicales</taxon>
        <taxon>Chloropicaceae</taxon>
        <taxon>Chloropicon</taxon>
    </lineage>
</organism>
<dbReference type="InterPro" id="IPR057326">
    <property type="entry name" value="KR_dom"/>
</dbReference>
<dbReference type="AlphaFoldDB" id="A0A5B8MIB4"/>
<proteinExistence type="inferred from homology"/>
<name>A0A5B8MIB4_9CHLO</name>